<evidence type="ECO:0000313" key="1">
    <source>
        <dbReference type="EMBL" id="ABR67676.1"/>
    </source>
</evidence>
<dbReference type="Gene3D" id="3.30.1350.20">
    <property type="entry name" value="Bacteriophage PHI-29 conector. Domain 3"/>
    <property type="match status" value="1"/>
</dbReference>
<dbReference type="InterPro" id="IPR008016">
    <property type="entry name" value="Gp10"/>
</dbReference>
<sequence length="323" mass="36088">MAKSDYVKNGIYNKIMLKPPSSSEARQAQLEHMYRRQLMGKCLSRFTWEGLPNGIDPRFIEATIFNNGYSVFYFDTMFEMFMAMPATISGPLDIQDNPTGYRVSRNGIYSREVSASDSVCIWGNQVREPEIDLVLSYAARLAQIDRTIEIDLLNERNPMIVACSQDQRLTIQNLISRIYDGEPVVWGTENLSMENLANTIGVFPLNQNAGAGAVSSIKHMESKSKIWGEALTMLGIMNVNSEKRERMVVEEASANSGQVLASRESFMKPRLLACEQINEKFGLNISCSWAVDDNAAPNLSDYLTELNTTTYGGENVGNDNNVA</sequence>
<dbReference type="SUPFAM" id="SSF56826">
    <property type="entry name" value="Upper collar protein gp10 (connector protein)"/>
    <property type="match status" value="1"/>
</dbReference>
<dbReference type="EMBL" id="DQ123818">
    <property type="protein sequence ID" value="ABR67676.1"/>
    <property type="molecule type" value="Genomic_DNA"/>
</dbReference>
<dbReference type="KEGG" id="vg:5329882"/>
<dbReference type="OrthoDB" id="4901at10239"/>
<name>A6XAD7_9CAUD</name>
<accession>A6XAD7</accession>
<dbReference type="GeneID" id="5329882"/>
<dbReference type="Pfam" id="PF05352">
    <property type="entry name" value="Phage_connector"/>
    <property type="match status" value="1"/>
</dbReference>
<dbReference type="InterPro" id="IPR036199">
    <property type="entry name" value="Gp10_sf"/>
</dbReference>
<dbReference type="RefSeq" id="YP_001333664.1">
    <property type="nucleotide sequence ID" value="NC_009643.1"/>
</dbReference>
<dbReference type="Proteomes" id="UP000001112">
    <property type="component" value="Segment"/>
</dbReference>
<reference evidence="1 2" key="1">
    <citation type="journal article" date="2006" name="Appl. Environ. Microbiol.">
        <title>Isolation and expression of the lysis genes of Actinomyces naeslundii phage Av-1.</title>
        <authorList>
            <person name="Delisle A.L."/>
            <person name="Barcak G.J."/>
            <person name="Guo M."/>
        </authorList>
    </citation>
    <scope>NUCLEOTIDE SEQUENCE</scope>
</reference>
<dbReference type="Gene3D" id="2.40.500.10">
    <property type="entry name" value="Upper collar protein gp10 (connector protein)"/>
    <property type="match status" value="1"/>
</dbReference>
<evidence type="ECO:0000313" key="2">
    <source>
        <dbReference type="Proteomes" id="UP000001112"/>
    </source>
</evidence>
<proteinExistence type="predicted"/>
<protein>
    <submittedName>
        <fullName evidence="1">Upper collar</fullName>
    </submittedName>
</protein>
<organism evidence="1 2">
    <name type="scientific">Actinomyces phage Av-1</name>
    <dbReference type="NCBI Taxonomy" id="2880361"/>
    <lineage>
        <taxon>Viruses</taxon>
        <taxon>Duplodnaviria</taxon>
        <taxon>Heunggongvirae</taxon>
        <taxon>Uroviricota</taxon>
        <taxon>Caudoviricetes</taxon>
        <taxon>Dybvigvirus</taxon>
        <taxon>Dybvigvirus Av1</taxon>
    </lineage>
</organism>
<keyword evidence="2" id="KW-1185">Reference proteome</keyword>
<dbReference type="Gene3D" id="1.10.246.30">
    <property type="match status" value="1"/>
</dbReference>